<dbReference type="Pfam" id="PF01990">
    <property type="entry name" value="ATP-synt_F"/>
    <property type="match status" value="1"/>
</dbReference>
<comment type="similarity">
    <text evidence="1">Belongs to the V-ATPase F subunit family.</text>
</comment>
<dbReference type="InterPro" id="IPR008218">
    <property type="entry name" value="ATPase_V1-cplx_f_g_su"/>
</dbReference>
<dbReference type="InterPro" id="IPR036906">
    <property type="entry name" value="ATPase_V1_fsu_sf"/>
</dbReference>
<proteinExistence type="inferred from homology"/>
<dbReference type="Gene3D" id="3.40.50.10580">
    <property type="entry name" value="ATPase, V1 complex, subunit F"/>
    <property type="match status" value="1"/>
</dbReference>
<protein>
    <submittedName>
        <fullName evidence="4">V/A-type H+-transporting ATPase subunit F</fullName>
    </submittedName>
</protein>
<reference evidence="5" key="1">
    <citation type="submission" date="2016-11" db="EMBL/GenBank/DDBJ databases">
        <authorList>
            <person name="Jaros S."/>
            <person name="Januszkiewicz K."/>
            <person name="Wedrychowicz H."/>
        </authorList>
    </citation>
    <scope>NUCLEOTIDE SEQUENCE [LARGE SCALE GENOMIC DNA]</scope>
    <source>
        <strain evidence="5">DSM 4029</strain>
    </source>
</reference>
<dbReference type="GO" id="GO:0046961">
    <property type="term" value="F:proton-transporting ATPase activity, rotational mechanism"/>
    <property type="evidence" value="ECO:0007669"/>
    <property type="project" value="InterPro"/>
</dbReference>
<evidence type="ECO:0000256" key="3">
    <source>
        <dbReference type="ARBA" id="ARBA00023065"/>
    </source>
</evidence>
<gene>
    <name evidence="4" type="ORF">SAMN05444424_0415</name>
</gene>
<dbReference type="AlphaFoldDB" id="A0AAQ1MB99"/>
<evidence type="ECO:0000256" key="2">
    <source>
        <dbReference type="ARBA" id="ARBA00022448"/>
    </source>
</evidence>
<name>A0AAQ1MB99_9FIRM</name>
<dbReference type="SUPFAM" id="SSF159468">
    <property type="entry name" value="AtpF-like"/>
    <property type="match status" value="1"/>
</dbReference>
<organism evidence="4 5">
    <name type="scientific">Bittarella massiliensis</name>
    <name type="common">ex Durand et al. 2017</name>
    <dbReference type="NCBI Taxonomy" id="1720313"/>
    <lineage>
        <taxon>Bacteria</taxon>
        <taxon>Bacillati</taxon>
        <taxon>Bacillota</taxon>
        <taxon>Clostridia</taxon>
        <taxon>Eubacteriales</taxon>
        <taxon>Oscillospiraceae</taxon>
        <taxon>Bittarella (ex Durand et al. 2017)</taxon>
    </lineage>
</organism>
<comment type="caution">
    <text evidence="4">The sequence shown here is derived from an EMBL/GenBank/DDBJ whole genome shotgun (WGS) entry which is preliminary data.</text>
</comment>
<sequence>MRCMYKIAVMGDRDSVYGFAALGLDTYSIDDPVAAGKKLKELAGGNYAIIYMTEALFEALSEVVDRYREAPLPAIIPIPGVIGNTGIGEALVKKSVEQAVGSDILFGGDSNESKAGEEK</sequence>
<keyword evidence="3" id="KW-0406">Ion transport</keyword>
<evidence type="ECO:0000256" key="1">
    <source>
        <dbReference type="ARBA" id="ARBA00010148"/>
    </source>
</evidence>
<dbReference type="Proteomes" id="UP000184089">
    <property type="component" value="Unassembled WGS sequence"/>
</dbReference>
<accession>A0AAQ1MB99</accession>
<keyword evidence="2" id="KW-0813">Transport</keyword>
<evidence type="ECO:0000313" key="5">
    <source>
        <dbReference type="Proteomes" id="UP000184089"/>
    </source>
</evidence>
<evidence type="ECO:0000313" key="4">
    <source>
        <dbReference type="EMBL" id="SHF70953.1"/>
    </source>
</evidence>
<dbReference type="EMBL" id="FQVY01000001">
    <property type="protein sequence ID" value="SHF70953.1"/>
    <property type="molecule type" value="Genomic_DNA"/>
</dbReference>